<dbReference type="AlphaFoldDB" id="N9NDI2"/>
<evidence type="ECO:0000313" key="2">
    <source>
        <dbReference type="EMBL" id="ENX00897.1"/>
    </source>
</evidence>
<evidence type="ECO:0000313" key="3">
    <source>
        <dbReference type="Proteomes" id="UP000013248"/>
    </source>
</evidence>
<name>N9NDI2_9GAMM</name>
<feature type="region of interest" description="Disordered" evidence="1">
    <location>
        <begin position="178"/>
        <end position="203"/>
    </location>
</feature>
<feature type="compositionally biased region" description="Polar residues" evidence="1">
    <location>
        <begin position="187"/>
        <end position="196"/>
    </location>
</feature>
<gene>
    <name evidence="2" type="ORF">F900_01881</name>
</gene>
<dbReference type="EMBL" id="APRP01000018">
    <property type="protein sequence ID" value="ENX00897.1"/>
    <property type="molecule type" value="Genomic_DNA"/>
</dbReference>
<dbReference type="eggNOG" id="ENOG50324W8">
    <property type="taxonomic scope" value="Bacteria"/>
</dbReference>
<proteinExistence type="predicted"/>
<reference evidence="2 3" key="1">
    <citation type="submission" date="2013-02" db="EMBL/GenBank/DDBJ databases">
        <title>The Genome Sequence of Acinetobacter sp. ANC 3862.</title>
        <authorList>
            <consortium name="The Broad Institute Genome Sequencing Platform"/>
            <consortium name="The Broad Institute Genome Sequencing Center for Infectious Disease"/>
            <person name="Cerqueira G."/>
            <person name="Feldgarden M."/>
            <person name="Courvalin P."/>
            <person name="Perichon B."/>
            <person name="Grillot-Courvalin C."/>
            <person name="Clermont D."/>
            <person name="Rocha E."/>
            <person name="Yoon E.-J."/>
            <person name="Nemec A."/>
            <person name="Walker B."/>
            <person name="Young S.K."/>
            <person name="Zeng Q."/>
            <person name="Gargeya S."/>
            <person name="Fitzgerald M."/>
            <person name="Haas B."/>
            <person name="Abouelleil A."/>
            <person name="Alvarado L."/>
            <person name="Arachchi H.M."/>
            <person name="Berlin A.M."/>
            <person name="Chapman S.B."/>
            <person name="Dewar J."/>
            <person name="Goldberg J."/>
            <person name="Griggs A."/>
            <person name="Gujja S."/>
            <person name="Hansen M."/>
            <person name="Howarth C."/>
            <person name="Imamovic A."/>
            <person name="Larimer J."/>
            <person name="McCowan C."/>
            <person name="Murphy C."/>
            <person name="Neiman D."/>
            <person name="Pearson M."/>
            <person name="Priest M."/>
            <person name="Roberts A."/>
            <person name="Saif S."/>
            <person name="Shea T."/>
            <person name="Sisk P."/>
            <person name="Sykes S."/>
            <person name="Wortman J."/>
            <person name="Nusbaum C."/>
            <person name="Birren B."/>
        </authorList>
    </citation>
    <scope>NUCLEOTIDE SEQUENCE [LARGE SCALE GENOMIC DNA]</scope>
    <source>
        <strain evidence="2 3">ANC 3862</strain>
    </source>
</reference>
<dbReference type="PATRIC" id="fig|1217705.3.peg.1830"/>
<feature type="compositionally biased region" description="Basic residues" evidence="1">
    <location>
        <begin position="1"/>
        <end position="13"/>
    </location>
</feature>
<dbReference type="Proteomes" id="UP000013248">
    <property type="component" value="Unassembled WGS sequence"/>
</dbReference>
<comment type="caution">
    <text evidence="2">The sequence shown here is derived from an EMBL/GenBank/DDBJ whole genome shotgun (WGS) entry which is preliminary data.</text>
</comment>
<sequence>MAKQTKQLKKKRTVSAAAPFASFMRIAAEDQTEQDEQARRAEKEEEWAKKAETDPDREQLEDESDDDYAARMEEMDDEEAEGEIKDDPEAEDEKDDEKAKAIRSSERARCAQIVAYGIKSGNVNQAAVLAFDTSLSASQAISTMKASQMDVGASSTQNGLHGRMSNVPNHNVGNHMPAAGGRHANKDQATASSILDSVNAARG</sequence>
<feature type="region of interest" description="Disordered" evidence="1">
    <location>
        <begin position="1"/>
        <end position="106"/>
    </location>
</feature>
<organism evidence="2 3">
    <name type="scientific">Acinetobacter modestus</name>
    <dbReference type="NCBI Taxonomy" id="1776740"/>
    <lineage>
        <taxon>Bacteria</taxon>
        <taxon>Pseudomonadati</taxon>
        <taxon>Pseudomonadota</taxon>
        <taxon>Gammaproteobacteria</taxon>
        <taxon>Moraxellales</taxon>
        <taxon>Moraxellaceae</taxon>
        <taxon>Acinetobacter</taxon>
    </lineage>
</organism>
<dbReference type="STRING" id="1217705.F900_01881"/>
<feature type="compositionally biased region" description="Basic and acidic residues" evidence="1">
    <location>
        <begin position="36"/>
        <end position="58"/>
    </location>
</feature>
<feature type="compositionally biased region" description="Basic and acidic residues" evidence="1">
    <location>
        <begin position="96"/>
        <end position="106"/>
    </location>
</feature>
<dbReference type="HOGENOM" id="CLU_1394025_0_0_6"/>
<dbReference type="RefSeq" id="WP_005216962.1">
    <property type="nucleotide sequence ID" value="NZ_KB850089.1"/>
</dbReference>
<protein>
    <submittedName>
        <fullName evidence="2">Uncharacterized protein</fullName>
    </submittedName>
</protein>
<accession>N9NDI2</accession>
<evidence type="ECO:0000256" key="1">
    <source>
        <dbReference type="SAM" id="MobiDB-lite"/>
    </source>
</evidence>